<feature type="disulfide bond" evidence="6">
    <location>
        <begin position="333"/>
        <end position="381"/>
    </location>
</feature>
<dbReference type="InterPro" id="IPR033121">
    <property type="entry name" value="PEPTIDASE_A1"/>
</dbReference>
<sequence>MRVIVAIVGLMVSVGLAHPSFLGAPMTTPQTPGTASLAQVPNPNYRGRNGPRALANIYRKHGVPFPRDLHTAIAKLDDKDNGTAALVPQYNDLEYLVPVFIGTPPQELHVDVDTGSSDFWVFSTELPKDQINGQTVYDPAKSSSARKMSGATWKISYGDGSSSSGDVYLDVAMVGNISFAAQAVEAAQQVSPEFSNDANSDGVFGFAFSSLNQVIPDPQLTFFDNMIPKLEKSVFTVDLRHLAPGFLNLGFIDPNAYSGSIAYTPVNGSTGFWAIDSTGYTVGSGSFRKNNIVAIADTGATLLLLPPDFVDEYYSHVGGSKYEADQGGMTFRCSAVVPDLKVHLLSNVIGDDAGGPSVTIPGDYIRYTKIYNMDGTESGRCYGGLQSNIGLGISILGDIFLKSAFVVFDAEQPRLGLAKKA</sequence>
<dbReference type="Proteomes" id="UP001321760">
    <property type="component" value="Unassembled WGS sequence"/>
</dbReference>
<evidence type="ECO:0000256" key="4">
    <source>
        <dbReference type="ARBA" id="ARBA00022801"/>
    </source>
</evidence>
<evidence type="ECO:0000256" key="6">
    <source>
        <dbReference type="PIRSR" id="PIRSR601461-2"/>
    </source>
</evidence>
<evidence type="ECO:0000256" key="3">
    <source>
        <dbReference type="ARBA" id="ARBA00022750"/>
    </source>
</evidence>
<evidence type="ECO:0000256" key="1">
    <source>
        <dbReference type="ARBA" id="ARBA00007447"/>
    </source>
</evidence>
<evidence type="ECO:0000313" key="10">
    <source>
        <dbReference type="EMBL" id="KAK4444148.1"/>
    </source>
</evidence>
<feature type="domain" description="Peptidase A1" evidence="9">
    <location>
        <begin position="95"/>
        <end position="418"/>
    </location>
</feature>
<dbReference type="GO" id="GO:0004190">
    <property type="term" value="F:aspartic-type endopeptidase activity"/>
    <property type="evidence" value="ECO:0007669"/>
    <property type="project" value="UniProtKB-KW"/>
</dbReference>
<reference evidence="10" key="1">
    <citation type="journal article" date="2023" name="Mol. Phylogenet. Evol.">
        <title>Genome-scale phylogeny and comparative genomics of the fungal order Sordariales.</title>
        <authorList>
            <person name="Hensen N."/>
            <person name="Bonometti L."/>
            <person name="Westerberg I."/>
            <person name="Brannstrom I.O."/>
            <person name="Guillou S."/>
            <person name="Cros-Aarteil S."/>
            <person name="Calhoun S."/>
            <person name="Haridas S."/>
            <person name="Kuo A."/>
            <person name="Mondo S."/>
            <person name="Pangilinan J."/>
            <person name="Riley R."/>
            <person name="LaButti K."/>
            <person name="Andreopoulos B."/>
            <person name="Lipzen A."/>
            <person name="Chen C."/>
            <person name="Yan M."/>
            <person name="Daum C."/>
            <person name="Ng V."/>
            <person name="Clum A."/>
            <person name="Steindorff A."/>
            <person name="Ohm R.A."/>
            <person name="Martin F."/>
            <person name="Silar P."/>
            <person name="Natvig D.O."/>
            <person name="Lalanne C."/>
            <person name="Gautier V."/>
            <person name="Ament-Velasquez S.L."/>
            <person name="Kruys A."/>
            <person name="Hutchinson M.I."/>
            <person name="Powell A.J."/>
            <person name="Barry K."/>
            <person name="Miller A.N."/>
            <person name="Grigoriev I.V."/>
            <person name="Debuchy R."/>
            <person name="Gladieux P."/>
            <person name="Hiltunen Thoren M."/>
            <person name="Johannesson H."/>
        </authorList>
    </citation>
    <scope>NUCLEOTIDE SEQUENCE</scope>
    <source>
        <strain evidence="10">PSN243</strain>
    </source>
</reference>
<gene>
    <name evidence="10" type="ORF">QBC34DRAFT_475447</name>
</gene>
<dbReference type="PROSITE" id="PS51767">
    <property type="entry name" value="PEPTIDASE_A1"/>
    <property type="match status" value="1"/>
</dbReference>
<feature type="active site" evidence="5">
    <location>
        <position position="297"/>
    </location>
</feature>
<name>A0AAV9G9Q8_9PEZI</name>
<dbReference type="EMBL" id="MU865981">
    <property type="protein sequence ID" value="KAK4444148.1"/>
    <property type="molecule type" value="Genomic_DNA"/>
</dbReference>
<dbReference type="Pfam" id="PF00026">
    <property type="entry name" value="Asp"/>
    <property type="match status" value="1"/>
</dbReference>
<organism evidence="10 11">
    <name type="scientific">Podospora aff. communis PSN243</name>
    <dbReference type="NCBI Taxonomy" id="3040156"/>
    <lineage>
        <taxon>Eukaryota</taxon>
        <taxon>Fungi</taxon>
        <taxon>Dikarya</taxon>
        <taxon>Ascomycota</taxon>
        <taxon>Pezizomycotina</taxon>
        <taxon>Sordariomycetes</taxon>
        <taxon>Sordariomycetidae</taxon>
        <taxon>Sordariales</taxon>
        <taxon>Podosporaceae</taxon>
        <taxon>Podospora</taxon>
    </lineage>
</organism>
<dbReference type="CDD" id="cd06097">
    <property type="entry name" value="Aspergillopepsin_like"/>
    <property type="match status" value="1"/>
</dbReference>
<reference evidence="10" key="2">
    <citation type="submission" date="2023-05" db="EMBL/GenBank/DDBJ databases">
        <authorList>
            <consortium name="Lawrence Berkeley National Laboratory"/>
            <person name="Steindorff A."/>
            <person name="Hensen N."/>
            <person name="Bonometti L."/>
            <person name="Westerberg I."/>
            <person name="Brannstrom I.O."/>
            <person name="Guillou S."/>
            <person name="Cros-Aarteil S."/>
            <person name="Calhoun S."/>
            <person name="Haridas S."/>
            <person name="Kuo A."/>
            <person name="Mondo S."/>
            <person name="Pangilinan J."/>
            <person name="Riley R."/>
            <person name="Labutti K."/>
            <person name="Andreopoulos B."/>
            <person name="Lipzen A."/>
            <person name="Chen C."/>
            <person name="Yanf M."/>
            <person name="Daum C."/>
            <person name="Ng V."/>
            <person name="Clum A."/>
            <person name="Ohm R."/>
            <person name="Martin F."/>
            <person name="Silar P."/>
            <person name="Natvig D."/>
            <person name="Lalanne C."/>
            <person name="Gautier V."/>
            <person name="Ament-Velasquez S.L."/>
            <person name="Kruys A."/>
            <person name="Hutchinson M.I."/>
            <person name="Powell A.J."/>
            <person name="Barry K."/>
            <person name="Miller A.N."/>
            <person name="Grigoriev I.V."/>
            <person name="Debuchy R."/>
            <person name="Gladieux P."/>
            <person name="Thoren M.H."/>
            <person name="Johannesson H."/>
        </authorList>
    </citation>
    <scope>NUCLEOTIDE SEQUENCE</scope>
    <source>
        <strain evidence="10">PSN243</strain>
    </source>
</reference>
<dbReference type="PRINTS" id="PR00792">
    <property type="entry name" value="PEPSIN"/>
</dbReference>
<dbReference type="FunFam" id="2.40.70.10:FF:000026">
    <property type="entry name" value="Endothiapepsin"/>
    <property type="match status" value="1"/>
</dbReference>
<dbReference type="GO" id="GO:0006508">
    <property type="term" value="P:proteolysis"/>
    <property type="evidence" value="ECO:0007669"/>
    <property type="project" value="UniProtKB-KW"/>
</dbReference>
<evidence type="ECO:0000259" key="9">
    <source>
        <dbReference type="PROSITE" id="PS51767"/>
    </source>
</evidence>
<feature type="signal peptide" evidence="8">
    <location>
        <begin position="1"/>
        <end position="17"/>
    </location>
</feature>
<keyword evidence="2 7" id="KW-0645">Protease</keyword>
<keyword evidence="4 7" id="KW-0378">Hydrolase</keyword>
<evidence type="ECO:0000313" key="11">
    <source>
        <dbReference type="Proteomes" id="UP001321760"/>
    </source>
</evidence>
<comment type="caution">
    <text evidence="10">The sequence shown here is derived from an EMBL/GenBank/DDBJ whole genome shotgun (WGS) entry which is preliminary data.</text>
</comment>
<dbReference type="InterPro" id="IPR021109">
    <property type="entry name" value="Peptidase_aspartic_dom_sf"/>
</dbReference>
<accession>A0AAV9G9Q8</accession>
<evidence type="ECO:0000256" key="2">
    <source>
        <dbReference type="ARBA" id="ARBA00022670"/>
    </source>
</evidence>
<dbReference type="Gene3D" id="2.40.70.10">
    <property type="entry name" value="Acid Proteases"/>
    <property type="match status" value="2"/>
</dbReference>
<dbReference type="PANTHER" id="PTHR47966">
    <property type="entry name" value="BETA-SITE APP-CLEAVING ENZYME, ISOFORM A-RELATED"/>
    <property type="match status" value="1"/>
</dbReference>
<dbReference type="InterPro" id="IPR034163">
    <property type="entry name" value="Aspergillopepsin-like_cat_dom"/>
</dbReference>
<protein>
    <submittedName>
        <fullName evidence="10">Aspartic peptidase domain-containing protein</fullName>
    </submittedName>
</protein>
<feature type="active site" evidence="5">
    <location>
        <position position="113"/>
    </location>
</feature>
<dbReference type="PROSITE" id="PS00141">
    <property type="entry name" value="ASP_PROTEASE"/>
    <property type="match status" value="2"/>
</dbReference>
<dbReference type="SUPFAM" id="SSF50630">
    <property type="entry name" value="Acid proteases"/>
    <property type="match status" value="1"/>
</dbReference>
<evidence type="ECO:0000256" key="5">
    <source>
        <dbReference type="PIRSR" id="PIRSR601461-1"/>
    </source>
</evidence>
<dbReference type="InterPro" id="IPR001969">
    <property type="entry name" value="Aspartic_peptidase_AS"/>
</dbReference>
<feature type="chain" id="PRO_5043900197" evidence="8">
    <location>
        <begin position="18"/>
        <end position="421"/>
    </location>
</feature>
<keyword evidence="3 7" id="KW-0064">Aspartyl protease</keyword>
<comment type="similarity">
    <text evidence="1 7">Belongs to the peptidase A1 family.</text>
</comment>
<proteinExistence type="inferred from homology"/>
<evidence type="ECO:0000256" key="7">
    <source>
        <dbReference type="RuleBase" id="RU000454"/>
    </source>
</evidence>
<keyword evidence="11" id="KW-1185">Reference proteome</keyword>
<keyword evidence="8" id="KW-0732">Signal</keyword>
<dbReference type="AlphaFoldDB" id="A0AAV9G9Q8"/>
<dbReference type="InterPro" id="IPR001461">
    <property type="entry name" value="Aspartic_peptidase_A1"/>
</dbReference>
<evidence type="ECO:0000256" key="8">
    <source>
        <dbReference type="SAM" id="SignalP"/>
    </source>
</evidence>
<dbReference type="PANTHER" id="PTHR47966:SF2">
    <property type="entry name" value="ASPERGILLOPEPSIN-1-RELATED"/>
    <property type="match status" value="1"/>
</dbReference>
<keyword evidence="6" id="KW-1015">Disulfide bond</keyword>